<dbReference type="Proteomes" id="UP000183894">
    <property type="component" value="Unassembled WGS sequence"/>
</dbReference>
<reference evidence="1 2" key="1">
    <citation type="submission" date="2016-10" db="EMBL/GenBank/DDBJ databases">
        <authorList>
            <person name="de Groot N.N."/>
        </authorList>
    </citation>
    <scope>NUCLEOTIDE SEQUENCE [LARGE SCALE GENOMIC DNA]</scope>
    <source>
        <strain evidence="1 2">CDM_5</strain>
    </source>
</reference>
<dbReference type="PANTHER" id="PTHR38436">
    <property type="entry name" value="POLYKETIDE CYCLASE SNOAL-LIKE DOMAIN"/>
    <property type="match status" value="1"/>
</dbReference>
<evidence type="ECO:0000313" key="1">
    <source>
        <dbReference type="EMBL" id="SEL51983.1"/>
    </source>
</evidence>
<evidence type="ECO:0000313" key="2">
    <source>
        <dbReference type="Proteomes" id="UP000183894"/>
    </source>
</evidence>
<name>A0A1H7QVP0_HALLR</name>
<organism evidence="1 2">
    <name type="scientific">Haloferax larsenii</name>
    <dbReference type="NCBI Taxonomy" id="302484"/>
    <lineage>
        <taxon>Archaea</taxon>
        <taxon>Methanobacteriati</taxon>
        <taxon>Methanobacteriota</taxon>
        <taxon>Stenosarchaea group</taxon>
        <taxon>Halobacteria</taxon>
        <taxon>Halobacteriales</taxon>
        <taxon>Haloferacaceae</taxon>
        <taxon>Haloferax</taxon>
    </lineage>
</organism>
<dbReference type="PANTHER" id="PTHR38436:SF1">
    <property type="entry name" value="ESTER CYCLASE"/>
    <property type="match status" value="1"/>
</dbReference>
<protein>
    <submittedName>
        <fullName evidence="1">Predicted ester cyclase</fullName>
    </submittedName>
</protein>
<gene>
    <name evidence="1" type="ORF">SAMN04488691_105175</name>
</gene>
<dbReference type="AlphaFoldDB" id="A0A1H7QVP0"/>
<dbReference type="EMBL" id="FOAD01000005">
    <property type="protein sequence ID" value="SEL51983.1"/>
    <property type="molecule type" value="Genomic_DNA"/>
</dbReference>
<dbReference type="Pfam" id="PF07366">
    <property type="entry name" value="SnoaL"/>
    <property type="match status" value="1"/>
</dbReference>
<proteinExistence type="predicted"/>
<dbReference type="OrthoDB" id="8685at2157"/>
<sequence length="144" mass="15889">MATTEAEKKDVVHRLHSEIWSEGNLDLVDEIVAADYVEHNPTVPHDARGPADYKESVEMFRTAFPDLTLTEADTIVEGDKVVSRVTLRGTHEGEFMGVEPTGVEVESEGIVINRIVDNQLVESWPLADMMGVMQQLGVVESPAD</sequence>
<dbReference type="InterPro" id="IPR009959">
    <property type="entry name" value="Cyclase_SnoaL-like"/>
</dbReference>
<dbReference type="RefSeq" id="WP_007542793.1">
    <property type="nucleotide sequence ID" value="NZ_FOAD01000005.1"/>
</dbReference>
<accession>A0A1H7QVP0</accession>
<dbReference type="InterPro" id="IPR032710">
    <property type="entry name" value="NTF2-like_dom_sf"/>
</dbReference>
<dbReference type="GO" id="GO:0030638">
    <property type="term" value="P:polyketide metabolic process"/>
    <property type="evidence" value="ECO:0007669"/>
    <property type="project" value="InterPro"/>
</dbReference>
<dbReference type="SUPFAM" id="SSF54427">
    <property type="entry name" value="NTF2-like"/>
    <property type="match status" value="1"/>
</dbReference>
<dbReference type="Gene3D" id="3.10.450.50">
    <property type="match status" value="1"/>
</dbReference>